<name>A0A432ZY78_9FUNG</name>
<evidence type="ECO:0000313" key="4">
    <source>
        <dbReference type="EMBL" id="RUO95410.1"/>
    </source>
</evidence>
<accession>A0A432ZY78</accession>
<dbReference type="AlphaFoldDB" id="A0A432ZY78"/>
<evidence type="ECO:0000313" key="5">
    <source>
        <dbReference type="Proteomes" id="UP000268093"/>
    </source>
</evidence>
<feature type="non-terminal residue" evidence="4">
    <location>
        <position position="1"/>
    </location>
</feature>
<keyword evidence="5" id="KW-1185">Reference proteome</keyword>
<proteinExistence type="predicted"/>
<keyword evidence="2" id="KW-0812">Transmembrane</keyword>
<feature type="transmembrane region" description="Helical" evidence="2">
    <location>
        <begin position="379"/>
        <end position="403"/>
    </location>
</feature>
<gene>
    <name evidence="4" type="ORF">BC936DRAFT_144115</name>
</gene>
<keyword evidence="2" id="KW-1133">Transmembrane helix</keyword>
<evidence type="ECO:0000259" key="3">
    <source>
        <dbReference type="PROSITE" id="PS51382"/>
    </source>
</evidence>
<dbReference type="OrthoDB" id="10260443at2759"/>
<dbReference type="EMBL" id="RBNI01030324">
    <property type="protein sequence ID" value="RUO95410.1"/>
    <property type="molecule type" value="Genomic_DNA"/>
</dbReference>
<reference evidence="4 5" key="1">
    <citation type="journal article" date="2018" name="New Phytol.">
        <title>Phylogenomics of Endogonaceae and evolution of mycorrhizas within Mucoromycota.</title>
        <authorList>
            <person name="Chang Y."/>
            <person name="Desiro A."/>
            <person name="Na H."/>
            <person name="Sandor L."/>
            <person name="Lipzen A."/>
            <person name="Clum A."/>
            <person name="Barry K."/>
            <person name="Grigoriev I.V."/>
            <person name="Martin F.M."/>
            <person name="Stajich J.E."/>
            <person name="Smith M.E."/>
            <person name="Bonito G."/>
            <person name="Spatafora J.W."/>
        </authorList>
    </citation>
    <scope>NUCLEOTIDE SEQUENCE [LARGE SCALE GENOMIC DNA]</scope>
    <source>
        <strain evidence="4 5">GMNB39</strain>
    </source>
</reference>
<dbReference type="Proteomes" id="UP000268093">
    <property type="component" value="Unassembled WGS sequence"/>
</dbReference>
<protein>
    <submittedName>
        <fullName evidence="4">SPX domain-containing protein</fullName>
    </submittedName>
</protein>
<dbReference type="PROSITE" id="PS51382">
    <property type="entry name" value="SPX"/>
    <property type="match status" value="1"/>
</dbReference>
<comment type="caution">
    <text evidence="4">The sequence shown here is derived from an EMBL/GenBank/DDBJ whole genome shotgun (WGS) entry which is preliminary data.</text>
</comment>
<dbReference type="PANTHER" id="PTHR10783">
    <property type="entry name" value="XENOTROPIC AND POLYTROPIC RETROVIRUS RECEPTOR 1-RELATED"/>
    <property type="match status" value="1"/>
</dbReference>
<feature type="compositionally biased region" description="Polar residues" evidence="1">
    <location>
        <begin position="101"/>
        <end position="111"/>
    </location>
</feature>
<dbReference type="InterPro" id="IPR004331">
    <property type="entry name" value="SPX_dom"/>
</dbReference>
<keyword evidence="2" id="KW-0472">Membrane</keyword>
<organism evidence="4 5">
    <name type="scientific">Jimgerdemannia flammicorona</name>
    <dbReference type="NCBI Taxonomy" id="994334"/>
    <lineage>
        <taxon>Eukaryota</taxon>
        <taxon>Fungi</taxon>
        <taxon>Fungi incertae sedis</taxon>
        <taxon>Mucoromycota</taxon>
        <taxon>Mucoromycotina</taxon>
        <taxon>Endogonomycetes</taxon>
        <taxon>Endogonales</taxon>
        <taxon>Endogonaceae</taxon>
        <taxon>Jimgerdemannia</taxon>
    </lineage>
</organism>
<feature type="transmembrane region" description="Helical" evidence="2">
    <location>
        <begin position="345"/>
        <end position="367"/>
    </location>
</feature>
<evidence type="ECO:0000256" key="1">
    <source>
        <dbReference type="SAM" id="MobiDB-lite"/>
    </source>
</evidence>
<feature type="region of interest" description="Disordered" evidence="1">
    <location>
        <begin position="97"/>
        <end position="151"/>
    </location>
</feature>
<evidence type="ECO:0000256" key="2">
    <source>
        <dbReference type="SAM" id="Phobius"/>
    </source>
</evidence>
<dbReference type="Pfam" id="PF03105">
    <property type="entry name" value="SPX"/>
    <property type="match status" value="1"/>
</dbReference>
<feature type="domain" description="SPX" evidence="3">
    <location>
        <begin position="1"/>
        <end position="245"/>
    </location>
</feature>
<feature type="compositionally biased region" description="Low complexity" evidence="1">
    <location>
        <begin position="113"/>
        <end position="144"/>
    </location>
</feature>
<sequence>YSNLKKLVYQIEKDKVSGTLTQQRPGDAERGVTERTTLMDASARANSIMVPSLDKELHKITNFYTKKEKELYELVTLLEADVEDVEALDETQELRRRRSVTFDQQPQSSYLEGSGSSTTTSPPRTAIASRQLSHSRSRSSLTTRPVWPRRESVIEGTDPELPPNIITSNTQATDPENQSLLCPDSLWSDYEVQEHRLIFKRRAVDLFVLLSELKSFVNLNLTAYSKILKKYDKITGNELKKSYIPNVVLAAYPFRTDTKQRLNDQIVRIERMYARVITDGDVELAINDLKRNLREHIVWERNTVWRDMIGRERKQQAVGVRQARDMGKEAKGVMNTPCGKVNFDWNMFASWATAALCVVVFVVLLNIKTFDGVEENNCFALLVFASLLWATEVSNLRVIRFLIPSFL</sequence>